<evidence type="ECO:0000313" key="3">
    <source>
        <dbReference type="Proteomes" id="UP000184300"/>
    </source>
</evidence>
<sequence length="212" mass="24433">MGCKEAGLEWEGFRKGFAHRLGEKYIRAYTDGCLSSDRKDDVHGILEVKAFAVTKRLEQALMQTGIEMLTYILYCEFNGISWRPVTAISFFLVMAHFDPVHFLNFLKGLESDFKLSFLKLTLIGPFDLFIAGDVFRLGRMTLTMTVQMSMGEKAREKERKKAAEEEEKRRKQDEEKAEREKEEKREQYEEAAREEEAGIHSLEASSPANDVD</sequence>
<evidence type="ECO:0000256" key="1">
    <source>
        <dbReference type="SAM" id="MobiDB-lite"/>
    </source>
</evidence>
<dbReference type="RefSeq" id="XP_022404970.1">
    <property type="nucleotide sequence ID" value="XM_022549991.1"/>
</dbReference>
<organism evidence="2 3">
    <name type="scientific">Aspergillus glaucus CBS 516.65</name>
    <dbReference type="NCBI Taxonomy" id="1160497"/>
    <lineage>
        <taxon>Eukaryota</taxon>
        <taxon>Fungi</taxon>
        <taxon>Dikarya</taxon>
        <taxon>Ascomycota</taxon>
        <taxon>Pezizomycotina</taxon>
        <taxon>Eurotiomycetes</taxon>
        <taxon>Eurotiomycetidae</taxon>
        <taxon>Eurotiales</taxon>
        <taxon>Aspergillaceae</taxon>
        <taxon>Aspergillus</taxon>
        <taxon>Aspergillus subgen. Aspergillus</taxon>
    </lineage>
</organism>
<gene>
    <name evidence="2" type="ORF">ASPGLDRAFT_78869</name>
</gene>
<dbReference type="Proteomes" id="UP000184300">
    <property type="component" value="Unassembled WGS sequence"/>
</dbReference>
<feature type="region of interest" description="Disordered" evidence="1">
    <location>
        <begin position="150"/>
        <end position="212"/>
    </location>
</feature>
<reference evidence="3" key="1">
    <citation type="journal article" date="2017" name="Genome Biol.">
        <title>Comparative genomics reveals high biological diversity and specific adaptations in the industrially and medically important fungal genus Aspergillus.</title>
        <authorList>
            <person name="de Vries R.P."/>
            <person name="Riley R."/>
            <person name="Wiebenga A."/>
            <person name="Aguilar-Osorio G."/>
            <person name="Amillis S."/>
            <person name="Uchima C.A."/>
            <person name="Anderluh G."/>
            <person name="Asadollahi M."/>
            <person name="Askin M."/>
            <person name="Barry K."/>
            <person name="Battaglia E."/>
            <person name="Bayram O."/>
            <person name="Benocci T."/>
            <person name="Braus-Stromeyer S.A."/>
            <person name="Caldana C."/>
            <person name="Canovas D."/>
            <person name="Cerqueira G.C."/>
            <person name="Chen F."/>
            <person name="Chen W."/>
            <person name="Choi C."/>
            <person name="Clum A."/>
            <person name="Dos Santos R.A."/>
            <person name="Damasio A.R."/>
            <person name="Diallinas G."/>
            <person name="Emri T."/>
            <person name="Fekete E."/>
            <person name="Flipphi M."/>
            <person name="Freyberg S."/>
            <person name="Gallo A."/>
            <person name="Gournas C."/>
            <person name="Habgood R."/>
            <person name="Hainaut M."/>
            <person name="Harispe M.L."/>
            <person name="Henrissat B."/>
            <person name="Hilden K.S."/>
            <person name="Hope R."/>
            <person name="Hossain A."/>
            <person name="Karabika E."/>
            <person name="Karaffa L."/>
            <person name="Karanyi Z."/>
            <person name="Krasevec N."/>
            <person name="Kuo A."/>
            <person name="Kusch H."/>
            <person name="LaButti K."/>
            <person name="Lagendijk E.L."/>
            <person name="Lapidus A."/>
            <person name="Levasseur A."/>
            <person name="Lindquist E."/>
            <person name="Lipzen A."/>
            <person name="Logrieco A.F."/>
            <person name="MacCabe A."/>
            <person name="Maekelae M.R."/>
            <person name="Malavazi I."/>
            <person name="Melin P."/>
            <person name="Meyer V."/>
            <person name="Mielnichuk N."/>
            <person name="Miskei M."/>
            <person name="Molnar A.P."/>
            <person name="Mule G."/>
            <person name="Ngan C.Y."/>
            <person name="Orejas M."/>
            <person name="Orosz E."/>
            <person name="Ouedraogo J.P."/>
            <person name="Overkamp K.M."/>
            <person name="Park H.-S."/>
            <person name="Perrone G."/>
            <person name="Piumi F."/>
            <person name="Punt P.J."/>
            <person name="Ram A.F."/>
            <person name="Ramon A."/>
            <person name="Rauscher S."/>
            <person name="Record E."/>
            <person name="Riano-Pachon D.M."/>
            <person name="Robert V."/>
            <person name="Roehrig J."/>
            <person name="Ruller R."/>
            <person name="Salamov A."/>
            <person name="Salih N.S."/>
            <person name="Samson R.A."/>
            <person name="Sandor E."/>
            <person name="Sanguinetti M."/>
            <person name="Schuetze T."/>
            <person name="Sepcic K."/>
            <person name="Shelest E."/>
            <person name="Sherlock G."/>
            <person name="Sophianopoulou V."/>
            <person name="Squina F.M."/>
            <person name="Sun H."/>
            <person name="Susca A."/>
            <person name="Todd R.B."/>
            <person name="Tsang A."/>
            <person name="Unkles S.E."/>
            <person name="van de Wiele N."/>
            <person name="van Rossen-Uffink D."/>
            <person name="Oliveira J.V."/>
            <person name="Vesth T.C."/>
            <person name="Visser J."/>
            <person name="Yu J.-H."/>
            <person name="Zhou M."/>
            <person name="Andersen M.R."/>
            <person name="Archer D.B."/>
            <person name="Baker S.E."/>
            <person name="Benoit I."/>
            <person name="Brakhage A.A."/>
            <person name="Braus G.H."/>
            <person name="Fischer R."/>
            <person name="Frisvad J.C."/>
            <person name="Goldman G.H."/>
            <person name="Houbraken J."/>
            <person name="Oakley B."/>
            <person name="Pocsi I."/>
            <person name="Scazzocchio C."/>
            <person name="Seiboth B."/>
            <person name="vanKuyk P.A."/>
            <person name="Wortman J."/>
            <person name="Dyer P.S."/>
            <person name="Grigoriev I.V."/>
        </authorList>
    </citation>
    <scope>NUCLEOTIDE SEQUENCE [LARGE SCALE GENOMIC DNA]</scope>
    <source>
        <strain evidence="3">CBS 516.65</strain>
    </source>
</reference>
<accession>A0A1L9VWK6</accession>
<dbReference type="OrthoDB" id="4508301at2759"/>
<keyword evidence="3" id="KW-1185">Reference proteome</keyword>
<feature type="compositionally biased region" description="Polar residues" evidence="1">
    <location>
        <begin position="203"/>
        <end position="212"/>
    </location>
</feature>
<dbReference type="GeneID" id="34466251"/>
<proteinExistence type="predicted"/>
<dbReference type="EMBL" id="KV878889">
    <property type="protein sequence ID" value="OJJ88294.1"/>
    <property type="molecule type" value="Genomic_DNA"/>
</dbReference>
<dbReference type="STRING" id="1160497.A0A1L9VWK6"/>
<name>A0A1L9VWK6_ASPGL</name>
<protein>
    <submittedName>
        <fullName evidence="2">Uncharacterized protein</fullName>
    </submittedName>
</protein>
<evidence type="ECO:0000313" key="2">
    <source>
        <dbReference type="EMBL" id="OJJ88294.1"/>
    </source>
</evidence>
<feature type="compositionally biased region" description="Basic and acidic residues" evidence="1">
    <location>
        <begin position="152"/>
        <end position="198"/>
    </location>
</feature>
<dbReference type="VEuPathDB" id="FungiDB:ASPGLDRAFT_78869"/>
<dbReference type="AlphaFoldDB" id="A0A1L9VWK6"/>